<organism evidence="1 2">
    <name type="scientific">Oligosphaera ethanolica</name>
    <dbReference type="NCBI Taxonomy" id="760260"/>
    <lineage>
        <taxon>Bacteria</taxon>
        <taxon>Pseudomonadati</taxon>
        <taxon>Lentisphaerota</taxon>
        <taxon>Oligosphaeria</taxon>
        <taxon>Oligosphaerales</taxon>
        <taxon>Oligosphaeraceae</taxon>
        <taxon>Oligosphaera</taxon>
    </lineage>
</organism>
<evidence type="ECO:0008006" key="3">
    <source>
        <dbReference type="Google" id="ProtNLM"/>
    </source>
</evidence>
<evidence type="ECO:0000313" key="1">
    <source>
        <dbReference type="EMBL" id="MDQ0291322.1"/>
    </source>
</evidence>
<evidence type="ECO:0000313" key="2">
    <source>
        <dbReference type="Proteomes" id="UP001238163"/>
    </source>
</evidence>
<gene>
    <name evidence="1" type="ORF">J3R75_003429</name>
</gene>
<dbReference type="AlphaFoldDB" id="A0AAE3VIG2"/>
<comment type="caution">
    <text evidence="1">The sequence shown here is derived from an EMBL/GenBank/DDBJ whole genome shotgun (WGS) entry which is preliminary data.</text>
</comment>
<keyword evidence="2" id="KW-1185">Reference proteome</keyword>
<name>A0AAE3VIG2_9BACT</name>
<dbReference type="EMBL" id="JAUSVL010000001">
    <property type="protein sequence ID" value="MDQ0291322.1"/>
    <property type="molecule type" value="Genomic_DNA"/>
</dbReference>
<dbReference type="InterPro" id="IPR025455">
    <property type="entry name" value="DUF4276"/>
</dbReference>
<reference evidence="1" key="1">
    <citation type="submission" date="2023-07" db="EMBL/GenBank/DDBJ databases">
        <title>Genomic Encyclopedia of Type Strains, Phase IV (KMG-IV): sequencing the most valuable type-strain genomes for metagenomic binning, comparative biology and taxonomic classification.</title>
        <authorList>
            <person name="Goeker M."/>
        </authorList>
    </citation>
    <scope>NUCLEOTIDE SEQUENCE</scope>
    <source>
        <strain evidence="1">DSM 24202</strain>
    </source>
</reference>
<accession>A0AAE3VIG2</accession>
<dbReference type="Pfam" id="PF14103">
    <property type="entry name" value="DUF4276"/>
    <property type="match status" value="1"/>
</dbReference>
<dbReference type="Proteomes" id="UP001238163">
    <property type="component" value="Unassembled WGS sequence"/>
</dbReference>
<protein>
    <recommendedName>
        <fullName evidence="3">DUF4276 family protein</fullName>
    </recommendedName>
</protein>
<proteinExistence type="predicted"/>
<sequence>MGEKPAGSATVMKRALVLVEGYTEERFVKDVLQEHFWTLNLSLTPTLLVTKTVKDGADFRGGVTTFKKFANDVRRLLQGAGDALVTTCLDYDGLPVDFPGMATRPADKAGAHVAQIEQAIAAHFADPRFLPYLAFHEFEALLFASPDELPKAMTDMSKQAQFQAIRESYPTPEDIDEVNWPSKRIVSLFRAYRKALHGPLVAKRIGLERLRAECPHFAAWISKLEDFARQ</sequence>